<evidence type="ECO:0000313" key="3">
    <source>
        <dbReference type="Proteomes" id="UP000834106"/>
    </source>
</evidence>
<gene>
    <name evidence="2" type="ORF">FPE_LOCUS3461</name>
</gene>
<name>A0AAD1YR55_9LAMI</name>
<proteinExistence type="predicted"/>
<protein>
    <submittedName>
        <fullName evidence="2">Uncharacterized protein</fullName>
    </submittedName>
</protein>
<dbReference type="EMBL" id="OU503037">
    <property type="protein sequence ID" value="CAI9756031.1"/>
    <property type="molecule type" value="Genomic_DNA"/>
</dbReference>
<dbReference type="AlphaFoldDB" id="A0AAD1YR55"/>
<keyword evidence="3" id="KW-1185">Reference proteome</keyword>
<accession>A0AAD1YR55</accession>
<reference evidence="2" key="1">
    <citation type="submission" date="2023-05" db="EMBL/GenBank/DDBJ databases">
        <authorList>
            <person name="Huff M."/>
        </authorList>
    </citation>
    <scope>NUCLEOTIDE SEQUENCE</scope>
</reference>
<dbReference type="Proteomes" id="UP000834106">
    <property type="component" value="Chromosome 2"/>
</dbReference>
<sequence length="147" mass="16367">MSAITHSPFPTAHLSSHAPRETKSFLSPPMTFSKLKPLRHLRGFTVFAAAVRQGTTLWTPATLLEVSPAAESLFHITIDVSDSPGPRLLVHQGWPVPPAPPPGHQYKTILPCNCVSTFYRRVEGDFRVRREIHHGVHRGAPLWAPER</sequence>
<organism evidence="2 3">
    <name type="scientific">Fraxinus pennsylvanica</name>
    <dbReference type="NCBI Taxonomy" id="56036"/>
    <lineage>
        <taxon>Eukaryota</taxon>
        <taxon>Viridiplantae</taxon>
        <taxon>Streptophyta</taxon>
        <taxon>Embryophyta</taxon>
        <taxon>Tracheophyta</taxon>
        <taxon>Spermatophyta</taxon>
        <taxon>Magnoliopsida</taxon>
        <taxon>eudicotyledons</taxon>
        <taxon>Gunneridae</taxon>
        <taxon>Pentapetalae</taxon>
        <taxon>asterids</taxon>
        <taxon>lamiids</taxon>
        <taxon>Lamiales</taxon>
        <taxon>Oleaceae</taxon>
        <taxon>Oleeae</taxon>
        <taxon>Fraxinus</taxon>
    </lineage>
</organism>
<evidence type="ECO:0000256" key="1">
    <source>
        <dbReference type="SAM" id="MobiDB-lite"/>
    </source>
</evidence>
<evidence type="ECO:0000313" key="2">
    <source>
        <dbReference type="EMBL" id="CAI9756031.1"/>
    </source>
</evidence>
<feature type="region of interest" description="Disordered" evidence="1">
    <location>
        <begin position="1"/>
        <end position="22"/>
    </location>
</feature>